<proteinExistence type="predicted"/>
<evidence type="ECO:0000313" key="2">
    <source>
        <dbReference type="Proteomes" id="UP001497700"/>
    </source>
</evidence>
<evidence type="ECO:0000313" key="1">
    <source>
        <dbReference type="EMBL" id="KAI4864583.1"/>
    </source>
</evidence>
<reference evidence="1 2" key="1">
    <citation type="journal article" date="2022" name="New Phytol.">
        <title>Ecological generalism drives hyperdiversity of secondary metabolite gene clusters in xylarialean endophytes.</title>
        <authorList>
            <person name="Franco M.E.E."/>
            <person name="Wisecaver J.H."/>
            <person name="Arnold A.E."/>
            <person name="Ju Y.M."/>
            <person name="Slot J.C."/>
            <person name="Ahrendt S."/>
            <person name="Moore L.P."/>
            <person name="Eastman K.E."/>
            <person name="Scott K."/>
            <person name="Konkel Z."/>
            <person name="Mondo S.J."/>
            <person name="Kuo A."/>
            <person name="Hayes R.D."/>
            <person name="Haridas S."/>
            <person name="Andreopoulos B."/>
            <person name="Riley R."/>
            <person name="LaButti K."/>
            <person name="Pangilinan J."/>
            <person name="Lipzen A."/>
            <person name="Amirebrahimi M."/>
            <person name="Yan J."/>
            <person name="Adam C."/>
            <person name="Keymanesh K."/>
            <person name="Ng V."/>
            <person name="Louie K."/>
            <person name="Northen T."/>
            <person name="Drula E."/>
            <person name="Henrissat B."/>
            <person name="Hsieh H.M."/>
            <person name="Youens-Clark K."/>
            <person name="Lutzoni F."/>
            <person name="Miadlikowska J."/>
            <person name="Eastwood D.C."/>
            <person name="Hamelin R.C."/>
            <person name="Grigoriev I.V."/>
            <person name="U'Ren J.M."/>
        </authorList>
    </citation>
    <scope>NUCLEOTIDE SEQUENCE [LARGE SCALE GENOMIC DNA]</scope>
    <source>
        <strain evidence="1 2">CBS 119005</strain>
    </source>
</reference>
<name>A0ACB9Z044_9PEZI</name>
<comment type="caution">
    <text evidence="1">The sequence shown here is derived from an EMBL/GenBank/DDBJ whole genome shotgun (WGS) entry which is preliminary data.</text>
</comment>
<sequence>MGGSRYRKDDESIIWVKGMALGRGAKHDVSFGDRILRSTRGNGSATVEDPMVIWCTPRFQQEQILTPEEEITIRDRS</sequence>
<accession>A0ACB9Z044</accession>
<protein>
    <submittedName>
        <fullName evidence="1">Uncharacterized protein</fullName>
    </submittedName>
</protein>
<dbReference type="EMBL" id="MU393484">
    <property type="protein sequence ID" value="KAI4864583.1"/>
    <property type="molecule type" value="Genomic_DNA"/>
</dbReference>
<organism evidence="1 2">
    <name type="scientific">Hypoxylon rubiginosum</name>
    <dbReference type="NCBI Taxonomy" id="110542"/>
    <lineage>
        <taxon>Eukaryota</taxon>
        <taxon>Fungi</taxon>
        <taxon>Dikarya</taxon>
        <taxon>Ascomycota</taxon>
        <taxon>Pezizomycotina</taxon>
        <taxon>Sordariomycetes</taxon>
        <taxon>Xylariomycetidae</taxon>
        <taxon>Xylariales</taxon>
        <taxon>Hypoxylaceae</taxon>
        <taxon>Hypoxylon</taxon>
    </lineage>
</organism>
<dbReference type="Proteomes" id="UP001497700">
    <property type="component" value="Unassembled WGS sequence"/>
</dbReference>
<keyword evidence="2" id="KW-1185">Reference proteome</keyword>
<gene>
    <name evidence="1" type="ORF">F4820DRAFT_448892</name>
</gene>